<name>A0AA48P821_9VIRU</name>
<proteinExistence type="predicted"/>
<organism evidence="1">
    <name type="scientific">Malaco herpesvirus 4</name>
    <dbReference type="NCBI Taxonomy" id="3031800"/>
    <lineage>
        <taxon>Viruses</taxon>
        <taxon>Duplodnaviria</taxon>
        <taxon>Heunggongvirae</taxon>
        <taxon>Peploviricota</taxon>
        <taxon>Herviviricetes</taxon>
        <taxon>Herpesvirales</taxon>
        <taxon>Malacoherpesviridae</taxon>
    </lineage>
</organism>
<evidence type="ECO:0000313" key="1">
    <source>
        <dbReference type="EMBL" id="DBA11657.1"/>
    </source>
</evidence>
<accession>A0AA48P821</accession>
<dbReference type="EMBL" id="BK063075">
    <property type="protein sequence ID" value="DBA11657.1"/>
    <property type="molecule type" value="Genomic_DNA"/>
</dbReference>
<protein>
    <submittedName>
        <fullName evidence="1">ORF43</fullName>
    </submittedName>
</protein>
<sequence>MIFTGSISLSSSGEYDSSLRPKLFSMRVRNVLIMFEYGSSKSLSRRRMNSDTKHRLSDLHCNVTAFSAFNMLDLKSITLLCVQLPERNNVGISVCTRGLFTMRATRHINNSYRSNNTSAFLPASSIKCWFFMNRWLHSLPTPEVRDGLLLFLNL</sequence>
<reference evidence="1" key="2">
    <citation type="submission" date="2023-01" db="EMBL/GenBank/DDBJ databases">
        <authorList>
            <person name="Rosani U."/>
            <person name="Delmont T.O."/>
            <person name="Gaia M."/>
            <person name="Krupovic M."/>
        </authorList>
    </citation>
    <scope>NUCLEOTIDE SEQUENCE</scope>
    <source>
        <strain evidence="1">MalacoHV4/Med/2018 155</strain>
    </source>
</reference>
<reference evidence="1" key="1">
    <citation type="journal article" date="2023" name="Front. Mar. Sci.">
        <title>Tracing the invertebrate herpesviruses in the global sequence datasets.</title>
        <authorList>
            <person name="Rosani U."/>
            <person name="Gaia M."/>
            <person name="Delmont T.O."/>
            <person name="Krupovic M."/>
        </authorList>
    </citation>
    <scope>NUCLEOTIDE SEQUENCE</scope>
    <source>
        <strain evidence="1">MalacoHV4/Med/2018 155</strain>
    </source>
</reference>